<dbReference type="STRING" id="47855.GA0070606_2617"/>
<evidence type="ECO:0000313" key="1">
    <source>
        <dbReference type="EMBL" id="SCL56495.1"/>
    </source>
</evidence>
<dbReference type="AlphaFoldDB" id="A0A1C6UR30"/>
<keyword evidence="2" id="KW-1185">Reference proteome</keyword>
<accession>A0A1C6UR30</accession>
<evidence type="ECO:0000313" key="2">
    <source>
        <dbReference type="Proteomes" id="UP000199001"/>
    </source>
</evidence>
<protein>
    <submittedName>
        <fullName evidence="1">Uncharacterized protein</fullName>
    </submittedName>
</protein>
<proteinExistence type="predicted"/>
<dbReference type="EMBL" id="FMHZ01000002">
    <property type="protein sequence ID" value="SCL56495.1"/>
    <property type="molecule type" value="Genomic_DNA"/>
</dbReference>
<dbReference type="RefSeq" id="WP_141721663.1">
    <property type="nucleotide sequence ID" value="NZ_FMHZ01000002.1"/>
</dbReference>
<dbReference type="Proteomes" id="UP000199001">
    <property type="component" value="Unassembled WGS sequence"/>
</dbReference>
<gene>
    <name evidence="1" type="ORF">GA0070606_2617</name>
</gene>
<reference evidence="2" key="1">
    <citation type="submission" date="2016-06" db="EMBL/GenBank/DDBJ databases">
        <authorList>
            <person name="Varghese N."/>
            <person name="Submissions Spin"/>
        </authorList>
    </citation>
    <scope>NUCLEOTIDE SEQUENCE [LARGE SCALE GENOMIC DNA]</scope>
    <source>
        <strain evidence="2">DSM 43903</strain>
    </source>
</reference>
<sequence length="161" mass="17244">MPDRSEPGEAPTPVLVMRLLGLVAALVLLAAAVVAAVSWPTTPQRSTPLPIRFHAYDPATGRVSETPRSRFQGGQLVPAATVGARTVESGSRESVRARWHDATGYRTNSVDLSGLEELRTNPVPLSATSAAPPGNYQFVLAAVENDQVVEVLAWVHVKIER</sequence>
<name>A0A1C6UR30_9ACTN</name>
<organism evidence="1 2">
    <name type="scientific">Micromonospora citrea</name>
    <dbReference type="NCBI Taxonomy" id="47855"/>
    <lineage>
        <taxon>Bacteria</taxon>
        <taxon>Bacillati</taxon>
        <taxon>Actinomycetota</taxon>
        <taxon>Actinomycetes</taxon>
        <taxon>Micromonosporales</taxon>
        <taxon>Micromonosporaceae</taxon>
        <taxon>Micromonospora</taxon>
    </lineage>
</organism>
<dbReference type="OrthoDB" id="9979934at2"/>